<dbReference type="InterPro" id="IPR029016">
    <property type="entry name" value="GAF-like_dom_sf"/>
</dbReference>
<keyword evidence="3" id="KW-0346">Stress response</keyword>
<evidence type="ECO:0000256" key="3">
    <source>
        <dbReference type="ARBA" id="ARBA00023016"/>
    </source>
</evidence>
<dbReference type="InterPro" id="IPR002571">
    <property type="entry name" value="HrcA"/>
</dbReference>
<feature type="domain" description="Heat-inducible transcription repressor HrcA C-terminal" evidence="5">
    <location>
        <begin position="88"/>
        <end position="214"/>
    </location>
</feature>
<dbReference type="Proteomes" id="UP000228528">
    <property type="component" value="Unassembled WGS sequence"/>
</dbReference>
<accession>A0A2M6P040</accession>
<dbReference type="AlphaFoldDB" id="A0A2M6P040"/>
<evidence type="ECO:0000256" key="2">
    <source>
        <dbReference type="ARBA" id="ARBA00023015"/>
    </source>
</evidence>
<dbReference type="InterPro" id="IPR036390">
    <property type="entry name" value="WH_DNA-bd_sf"/>
</dbReference>
<sequence>MLSNRQQQILHIIIEYVIKTAEPVGSKFLAENSALSVSAPTLRNEMRVLEEQGYLTHLYTSAGRIPTEKGYRAYVESLEPPILSTKTKSALESLLKQEDKTKAMKFIAKQVAEHTQNAVFVSFGTDSVYYTGLSQLFTQPEFRNYSHTINVSSIFDTVDERIDELQAKITQRPTVLIGKENPFGSMCSIVATPFGEENMFSIMGPIRMDYKKNIAIISHLTTLLS</sequence>
<organism evidence="6 7">
    <name type="scientific">Candidatus Magasanikbacteria bacterium CG10_big_fil_rev_8_21_14_0_10_38_6</name>
    <dbReference type="NCBI Taxonomy" id="1974647"/>
    <lineage>
        <taxon>Bacteria</taxon>
        <taxon>Candidatus Magasanikiibacteriota</taxon>
    </lineage>
</organism>
<dbReference type="PANTHER" id="PTHR34824:SF1">
    <property type="entry name" value="HEAT-INDUCIBLE TRANSCRIPTION REPRESSOR HRCA"/>
    <property type="match status" value="1"/>
</dbReference>
<evidence type="ECO:0000313" key="6">
    <source>
        <dbReference type="EMBL" id="PIR77092.1"/>
    </source>
</evidence>
<dbReference type="PANTHER" id="PTHR34824">
    <property type="entry name" value="HEAT-INDUCIBLE TRANSCRIPTION REPRESSOR HRCA"/>
    <property type="match status" value="1"/>
</dbReference>
<dbReference type="GO" id="GO:0045892">
    <property type="term" value="P:negative regulation of DNA-templated transcription"/>
    <property type="evidence" value="ECO:0007669"/>
    <property type="project" value="TreeGrafter"/>
</dbReference>
<dbReference type="Gene3D" id="3.30.450.40">
    <property type="match status" value="1"/>
</dbReference>
<keyword evidence="4" id="KW-0804">Transcription</keyword>
<dbReference type="SUPFAM" id="SSF55781">
    <property type="entry name" value="GAF domain-like"/>
    <property type="match status" value="1"/>
</dbReference>
<dbReference type="GO" id="GO:0003677">
    <property type="term" value="F:DNA binding"/>
    <property type="evidence" value="ECO:0007669"/>
    <property type="project" value="InterPro"/>
</dbReference>
<comment type="caution">
    <text evidence="6">The sequence shown here is derived from an EMBL/GenBank/DDBJ whole genome shotgun (WGS) entry which is preliminary data.</text>
</comment>
<proteinExistence type="predicted"/>
<dbReference type="InterPro" id="IPR021153">
    <property type="entry name" value="HrcA_C"/>
</dbReference>
<evidence type="ECO:0000313" key="7">
    <source>
        <dbReference type="Proteomes" id="UP000228528"/>
    </source>
</evidence>
<gene>
    <name evidence="6" type="ORF">COU30_04330</name>
</gene>
<evidence type="ECO:0000256" key="1">
    <source>
        <dbReference type="ARBA" id="ARBA00022491"/>
    </source>
</evidence>
<dbReference type="InterPro" id="IPR036388">
    <property type="entry name" value="WH-like_DNA-bd_sf"/>
</dbReference>
<keyword evidence="1" id="KW-0678">Repressor</keyword>
<protein>
    <recommendedName>
        <fullName evidence="5">Heat-inducible transcription repressor HrcA C-terminal domain-containing protein</fullName>
    </recommendedName>
</protein>
<keyword evidence="2" id="KW-0805">Transcription regulation</keyword>
<evidence type="ECO:0000256" key="4">
    <source>
        <dbReference type="ARBA" id="ARBA00023163"/>
    </source>
</evidence>
<name>A0A2M6P040_9BACT</name>
<evidence type="ECO:0000259" key="5">
    <source>
        <dbReference type="Pfam" id="PF01628"/>
    </source>
</evidence>
<reference evidence="7" key="1">
    <citation type="submission" date="2017-09" db="EMBL/GenBank/DDBJ databases">
        <title>Depth-based differentiation of microbial function through sediment-hosted aquifers and enrichment of novel symbionts in the deep terrestrial subsurface.</title>
        <authorList>
            <person name="Probst A.J."/>
            <person name="Ladd B."/>
            <person name="Jarett J.K."/>
            <person name="Geller-Mcgrath D.E."/>
            <person name="Sieber C.M.K."/>
            <person name="Emerson J.B."/>
            <person name="Anantharaman K."/>
            <person name="Thomas B.C."/>
            <person name="Malmstrom R."/>
            <person name="Stieglmeier M."/>
            <person name="Klingl A."/>
            <person name="Woyke T."/>
            <person name="Ryan C.M."/>
            <person name="Banfield J.F."/>
        </authorList>
    </citation>
    <scope>NUCLEOTIDE SEQUENCE [LARGE SCALE GENOMIC DNA]</scope>
</reference>
<dbReference type="EMBL" id="PFBW01000187">
    <property type="protein sequence ID" value="PIR77092.1"/>
    <property type="molecule type" value="Genomic_DNA"/>
</dbReference>
<dbReference type="Gene3D" id="1.10.10.10">
    <property type="entry name" value="Winged helix-like DNA-binding domain superfamily/Winged helix DNA-binding domain"/>
    <property type="match status" value="1"/>
</dbReference>
<dbReference type="Pfam" id="PF01628">
    <property type="entry name" value="HrcA"/>
    <property type="match status" value="1"/>
</dbReference>
<dbReference type="SUPFAM" id="SSF46785">
    <property type="entry name" value="Winged helix' DNA-binding domain"/>
    <property type="match status" value="1"/>
</dbReference>